<evidence type="ECO:0000256" key="7">
    <source>
        <dbReference type="ARBA" id="ARBA00023002"/>
    </source>
</evidence>
<evidence type="ECO:0000256" key="3">
    <source>
        <dbReference type="ARBA" id="ARBA00009219"/>
    </source>
</evidence>
<dbReference type="InterPro" id="IPR002225">
    <property type="entry name" value="3Beta_OHSteriod_DH/Estase"/>
</dbReference>
<accession>A0A8C5LDT2</accession>
<keyword evidence="6" id="KW-1133">Transmembrane helix</keyword>
<keyword evidence="5" id="KW-0256">Endoplasmic reticulum</keyword>
<evidence type="ECO:0000256" key="6">
    <source>
        <dbReference type="ARBA" id="ARBA00022989"/>
    </source>
</evidence>
<dbReference type="InterPro" id="IPR050177">
    <property type="entry name" value="Lipid_A_modif_metabolic_enz"/>
</dbReference>
<evidence type="ECO:0000256" key="1">
    <source>
        <dbReference type="ARBA" id="ARBA00004304"/>
    </source>
</evidence>
<evidence type="ECO:0000256" key="10">
    <source>
        <dbReference type="RuleBase" id="RU004475"/>
    </source>
</evidence>
<dbReference type="RefSeq" id="XP_004663986.1">
    <property type="nucleotide sequence ID" value="XM_004663929.2"/>
</dbReference>
<protein>
    <submittedName>
        <fullName evidence="12">3 beta-hydroxysteroid dehydrogenase type 5-like</fullName>
    </submittedName>
</protein>
<dbReference type="PANTHER" id="PTHR43245">
    <property type="entry name" value="BIFUNCTIONAL POLYMYXIN RESISTANCE PROTEIN ARNA"/>
    <property type="match status" value="1"/>
</dbReference>
<dbReference type="PANTHER" id="PTHR43245:SF51">
    <property type="entry name" value="SHORT CHAIN DEHYDROGENASE_REDUCTASE FAMILY 42E, MEMBER 2"/>
    <property type="match status" value="1"/>
</dbReference>
<keyword evidence="7 10" id="KW-0560">Oxidoreductase</keyword>
<dbReference type="Ensembl" id="ENSJJAT00000028261.1">
    <property type="protein sequence ID" value="ENSJJAP00000021705.1"/>
    <property type="gene ID" value="ENSJJAG00000021982.1"/>
</dbReference>
<keyword evidence="9" id="KW-0472">Membrane</keyword>
<evidence type="ECO:0000256" key="4">
    <source>
        <dbReference type="ARBA" id="ARBA00022692"/>
    </source>
</evidence>
<evidence type="ECO:0000256" key="5">
    <source>
        <dbReference type="ARBA" id="ARBA00022824"/>
    </source>
</evidence>
<reference evidence="12" key="2">
    <citation type="submission" date="2025-09" db="UniProtKB">
        <authorList>
            <consortium name="Ensembl"/>
        </authorList>
    </citation>
    <scope>IDENTIFICATION</scope>
</reference>
<dbReference type="Pfam" id="PF01073">
    <property type="entry name" value="3Beta_HSD"/>
    <property type="match status" value="1"/>
</dbReference>
<dbReference type="GeneTree" id="ENSGT00940000155444"/>
<dbReference type="GO" id="GO:0005789">
    <property type="term" value="C:endoplasmic reticulum membrane"/>
    <property type="evidence" value="ECO:0007669"/>
    <property type="project" value="UniProtKB-SubCell"/>
</dbReference>
<dbReference type="SUPFAM" id="SSF51735">
    <property type="entry name" value="NAD(P)-binding Rossmann-fold domains"/>
    <property type="match status" value="1"/>
</dbReference>
<dbReference type="FunFam" id="3.40.50.720:FF:000220">
    <property type="entry name" value="3 beta-hydroxysteroid dehydrogenase/Delta 5--&gt;4-isomerase type 1"/>
    <property type="match status" value="1"/>
</dbReference>
<evidence type="ECO:0000313" key="13">
    <source>
        <dbReference type="Proteomes" id="UP000694385"/>
    </source>
</evidence>
<reference evidence="12" key="1">
    <citation type="submission" date="2025-08" db="UniProtKB">
        <authorList>
            <consortium name="Ensembl"/>
        </authorList>
    </citation>
    <scope>IDENTIFICATION</scope>
</reference>
<sequence>MPGWNCLVTGAGGFLGQRIVHLLLQEKKLQEIRALFRVFRPKVKEELSKLQTKPMLTVLEGDILDAQCLRRACQGTSVVIHAAATIDVTGATPRQTIIDVNLKGTQLLLDACVEASVPIFIYTSSIAAAGPNSYREIVQSGREEEHHESVWSEPYPYSKRLAEKAVLAASGSTLKNGGTFYTCALRVPYIYGEGSQMLSAVVTDALHNNGIIKKIGPSSVVNPAYVGNVAWAHILACRGLRDPKKAPNIQGQFYYISDDTPHQSYDTLYYTLSKEWGLHFDSSRTLPLTLLYWLAFTLETVSFLLRPVYNYRPPFTRYLLTVSNAKFTVSYKKAQRDLGYEPCFSWEEAKQRTGEWIRSLVEQHKGTLRTKTP</sequence>
<proteinExistence type="inferred from homology"/>
<dbReference type="OrthoDB" id="1925334at2759"/>
<evidence type="ECO:0000313" key="12">
    <source>
        <dbReference type="Ensembl" id="ENSJJAP00000021705.1"/>
    </source>
</evidence>
<dbReference type="Proteomes" id="UP000694385">
    <property type="component" value="Unassembled WGS sequence"/>
</dbReference>
<dbReference type="GO" id="GO:0016616">
    <property type="term" value="F:oxidoreductase activity, acting on the CH-OH group of donors, NAD or NADP as acceptor"/>
    <property type="evidence" value="ECO:0007669"/>
    <property type="project" value="InterPro"/>
</dbReference>
<keyword evidence="13" id="KW-1185">Reference proteome</keyword>
<evidence type="ECO:0000256" key="8">
    <source>
        <dbReference type="ARBA" id="ARBA00023128"/>
    </source>
</evidence>
<keyword evidence="4" id="KW-0812">Transmembrane</keyword>
<organism evidence="12 13">
    <name type="scientific">Jaculus jaculus</name>
    <name type="common">Lesser Egyptian jerboa</name>
    <dbReference type="NCBI Taxonomy" id="51337"/>
    <lineage>
        <taxon>Eukaryota</taxon>
        <taxon>Metazoa</taxon>
        <taxon>Chordata</taxon>
        <taxon>Craniata</taxon>
        <taxon>Vertebrata</taxon>
        <taxon>Euteleostomi</taxon>
        <taxon>Mammalia</taxon>
        <taxon>Eutheria</taxon>
        <taxon>Euarchontoglires</taxon>
        <taxon>Glires</taxon>
        <taxon>Rodentia</taxon>
        <taxon>Myomorpha</taxon>
        <taxon>Dipodoidea</taxon>
        <taxon>Dipodidae</taxon>
        <taxon>Dipodinae</taxon>
        <taxon>Jaculus</taxon>
    </lineage>
</organism>
<dbReference type="Gene3D" id="3.40.50.720">
    <property type="entry name" value="NAD(P)-binding Rossmann-like Domain"/>
    <property type="match status" value="1"/>
</dbReference>
<dbReference type="AlphaFoldDB" id="A0A8C5LDT2"/>
<evidence type="ECO:0000256" key="9">
    <source>
        <dbReference type="ARBA" id="ARBA00023136"/>
    </source>
</evidence>
<dbReference type="InterPro" id="IPR036291">
    <property type="entry name" value="NAD(P)-bd_dom_sf"/>
</dbReference>
<keyword evidence="8" id="KW-0496">Mitochondrion</keyword>
<evidence type="ECO:0000256" key="2">
    <source>
        <dbReference type="ARBA" id="ARBA00004389"/>
    </source>
</evidence>
<dbReference type="GO" id="GO:0006694">
    <property type="term" value="P:steroid biosynthetic process"/>
    <property type="evidence" value="ECO:0007669"/>
    <property type="project" value="InterPro"/>
</dbReference>
<comment type="subcellular location">
    <subcellularLocation>
        <location evidence="2">Endoplasmic reticulum membrane</location>
        <topology evidence="2">Single-pass membrane protein</topology>
    </subcellularLocation>
    <subcellularLocation>
        <location evidence="1">Mitochondrion membrane</location>
        <topology evidence="1">Single-pass membrane protein</topology>
    </subcellularLocation>
</comment>
<name>A0A8C5LDT2_JACJA</name>
<evidence type="ECO:0000259" key="11">
    <source>
        <dbReference type="Pfam" id="PF01073"/>
    </source>
</evidence>
<dbReference type="OMA" id="HRESTWP"/>
<dbReference type="GeneID" id="101618223"/>
<feature type="domain" description="3-beta hydroxysteroid dehydrogenase/isomerase" evidence="11">
    <location>
        <begin position="7"/>
        <end position="288"/>
    </location>
</feature>
<comment type="similarity">
    <text evidence="3 10">Belongs to the 3-beta-HSD family.</text>
</comment>
<dbReference type="GO" id="GO:0031966">
    <property type="term" value="C:mitochondrial membrane"/>
    <property type="evidence" value="ECO:0007669"/>
    <property type="project" value="UniProtKB-SubCell"/>
</dbReference>
<gene>
    <name evidence="12" type="primary">LOC101618223</name>
</gene>